<dbReference type="OrthoDB" id="5588846at2759"/>
<dbReference type="InterPro" id="IPR017907">
    <property type="entry name" value="Znf_RING_CS"/>
</dbReference>
<evidence type="ECO:0000256" key="2">
    <source>
        <dbReference type="ARBA" id="ARBA00022723"/>
    </source>
</evidence>
<keyword evidence="11" id="KW-1185">Reference proteome</keyword>
<dbReference type="InterPro" id="IPR013083">
    <property type="entry name" value="Znf_RING/FYVE/PHD"/>
</dbReference>
<dbReference type="AlphaFoldDB" id="A0A1X0QAI9"/>
<proteinExistence type="predicted"/>
<dbReference type="InterPro" id="IPR033489">
    <property type="entry name" value="RBBP6"/>
</dbReference>
<name>A0A1X0QAI9_9MICR</name>
<reference evidence="10 11" key="1">
    <citation type="journal article" date="2017" name="Environ. Microbiol.">
        <title>Decay of the glycolytic pathway and adaptation to intranuclear parasitism within Enterocytozoonidae microsporidia.</title>
        <authorList>
            <person name="Wiredu Boakye D."/>
            <person name="Jaroenlak P."/>
            <person name="Prachumwat A."/>
            <person name="Williams T.A."/>
            <person name="Bateman K.S."/>
            <person name="Itsathitphaisarn O."/>
            <person name="Sritunyalucksana K."/>
            <person name="Paszkiewicz K.H."/>
            <person name="Moore K.A."/>
            <person name="Stentiford G.D."/>
            <person name="Williams B.A."/>
        </authorList>
    </citation>
    <scope>NUCLEOTIDE SEQUENCE [LARGE SCALE GENOMIC DNA]</scope>
    <source>
        <strain evidence="10 11">GB1</strain>
    </source>
</reference>
<evidence type="ECO:0000256" key="1">
    <source>
        <dbReference type="ARBA" id="ARBA00004123"/>
    </source>
</evidence>
<dbReference type="Pfam" id="PF08783">
    <property type="entry name" value="DWNN"/>
    <property type="match status" value="1"/>
</dbReference>
<comment type="subcellular location">
    <subcellularLocation>
        <location evidence="1">Nucleus</location>
    </subcellularLocation>
</comment>
<dbReference type="EMBL" id="LVKB01000060">
    <property type="protein sequence ID" value="ORD96821.1"/>
    <property type="molecule type" value="Genomic_DNA"/>
</dbReference>
<evidence type="ECO:0000256" key="3">
    <source>
        <dbReference type="ARBA" id="ARBA00022771"/>
    </source>
</evidence>
<dbReference type="PANTHER" id="PTHR15439:SF0">
    <property type="entry name" value="CELL DIVISION CYCLE AND APOPTOSIS REGULATOR PROTEIN 1-RELATED"/>
    <property type="match status" value="1"/>
</dbReference>
<accession>A0A1X0QAI9</accession>
<evidence type="ECO:0000259" key="7">
    <source>
        <dbReference type="PROSITE" id="PS50089"/>
    </source>
</evidence>
<keyword evidence="3 6" id="KW-0863">Zinc-finger</keyword>
<dbReference type="InterPro" id="IPR025829">
    <property type="entry name" value="Zn_knuckle_CX2CX3GHX4C"/>
</dbReference>
<keyword evidence="2" id="KW-0479">Metal-binding</keyword>
<dbReference type="Gene3D" id="3.30.40.10">
    <property type="entry name" value="Zinc/RING finger domain, C3HC4 (zinc finger)"/>
    <property type="match status" value="1"/>
</dbReference>
<dbReference type="GO" id="GO:0003676">
    <property type="term" value="F:nucleic acid binding"/>
    <property type="evidence" value="ECO:0007669"/>
    <property type="project" value="InterPro"/>
</dbReference>
<dbReference type="Proteomes" id="UP000192356">
    <property type="component" value="Unassembled WGS sequence"/>
</dbReference>
<feature type="domain" description="DWNN" evidence="9">
    <location>
        <begin position="8"/>
        <end position="80"/>
    </location>
</feature>
<feature type="domain" description="CCHC-type" evidence="8">
    <location>
        <begin position="109"/>
        <end position="123"/>
    </location>
</feature>
<dbReference type="InterPro" id="IPR001878">
    <property type="entry name" value="Znf_CCHC"/>
</dbReference>
<dbReference type="GO" id="GO:0006511">
    <property type="term" value="P:ubiquitin-dependent protein catabolic process"/>
    <property type="evidence" value="ECO:0007669"/>
    <property type="project" value="TreeGrafter"/>
</dbReference>
<evidence type="ECO:0000259" key="9">
    <source>
        <dbReference type="PROSITE" id="PS51282"/>
    </source>
</evidence>
<protein>
    <submittedName>
        <fullName evidence="10">RBBP6</fullName>
    </submittedName>
</protein>
<dbReference type="PROSITE" id="PS00518">
    <property type="entry name" value="ZF_RING_1"/>
    <property type="match status" value="1"/>
</dbReference>
<dbReference type="GO" id="GO:0008270">
    <property type="term" value="F:zinc ion binding"/>
    <property type="evidence" value="ECO:0007669"/>
    <property type="project" value="UniProtKB-KW"/>
</dbReference>
<evidence type="ECO:0000259" key="8">
    <source>
        <dbReference type="PROSITE" id="PS50158"/>
    </source>
</evidence>
<keyword evidence="4" id="KW-0862">Zinc</keyword>
<dbReference type="GO" id="GO:0006397">
    <property type="term" value="P:mRNA processing"/>
    <property type="evidence" value="ECO:0007669"/>
    <property type="project" value="InterPro"/>
</dbReference>
<dbReference type="InterPro" id="IPR001841">
    <property type="entry name" value="Znf_RING"/>
</dbReference>
<dbReference type="Gene3D" id="3.10.20.90">
    <property type="entry name" value="Phosphatidylinositol 3-kinase Catalytic Subunit, Chain A, domain 1"/>
    <property type="match status" value="1"/>
</dbReference>
<feature type="domain" description="RING-type" evidence="7">
    <location>
        <begin position="181"/>
        <end position="215"/>
    </location>
</feature>
<evidence type="ECO:0000256" key="6">
    <source>
        <dbReference type="PROSITE-ProRule" id="PRU00047"/>
    </source>
</evidence>
<dbReference type="SMART" id="SM00343">
    <property type="entry name" value="ZnF_C2HC"/>
    <property type="match status" value="1"/>
</dbReference>
<evidence type="ECO:0000313" key="10">
    <source>
        <dbReference type="EMBL" id="ORD96821.1"/>
    </source>
</evidence>
<dbReference type="SUPFAM" id="SSF57850">
    <property type="entry name" value="RING/U-box"/>
    <property type="match status" value="1"/>
</dbReference>
<dbReference type="SMART" id="SM01180">
    <property type="entry name" value="DWNN"/>
    <property type="match status" value="1"/>
</dbReference>
<comment type="caution">
    <text evidence="10">The sequence shown here is derived from an EMBL/GenBank/DDBJ whole genome shotgun (WGS) entry which is preliminary data.</text>
</comment>
<evidence type="ECO:0000256" key="4">
    <source>
        <dbReference type="ARBA" id="ARBA00022833"/>
    </source>
</evidence>
<dbReference type="PANTHER" id="PTHR15439">
    <property type="entry name" value="RETINOBLASTOMA-BINDING PROTEIN 6"/>
    <property type="match status" value="1"/>
</dbReference>
<dbReference type="SUPFAM" id="SSF57756">
    <property type="entry name" value="Retrovirus zinc finger-like domains"/>
    <property type="match status" value="1"/>
</dbReference>
<sequence length="244" mass="28444">MVTKSSQIKYRFASCKNFSIIRFEGTTITLWELRYEVINQRSMNAKDFELEFYDADTEEKFEDEYAKISRNSNILIKRIPLWMAGTNFQVTRMIQGSKNASVPPESYICYRCGLKGHFIQNCPTNSDKAFDQMRTKIPAGVPKDFLQKVGEDHVQAKVQTKEWIRRQNCMQVGNVPEELRCSECKGILKEPQIATCGHYFCKGCVEEKEKCVKCKKIIHTLKFSDRKAAEIERYFKSKRDQNVN</sequence>
<dbReference type="VEuPathDB" id="MicrosporidiaDB:A0H76_1089"/>
<dbReference type="PROSITE" id="PS50089">
    <property type="entry name" value="ZF_RING_2"/>
    <property type="match status" value="1"/>
</dbReference>
<dbReference type="GO" id="GO:0005634">
    <property type="term" value="C:nucleus"/>
    <property type="evidence" value="ECO:0007669"/>
    <property type="project" value="UniProtKB-SubCell"/>
</dbReference>
<dbReference type="InterPro" id="IPR036875">
    <property type="entry name" value="Znf_CCHC_sf"/>
</dbReference>
<gene>
    <name evidence="10" type="primary">RBBP6</name>
    <name evidence="10" type="ORF">HERIO_1287</name>
</gene>
<dbReference type="GO" id="GO:0016567">
    <property type="term" value="P:protein ubiquitination"/>
    <property type="evidence" value="ECO:0007669"/>
    <property type="project" value="InterPro"/>
</dbReference>
<evidence type="ECO:0000256" key="5">
    <source>
        <dbReference type="ARBA" id="ARBA00023242"/>
    </source>
</evidence>
<evidence type="ECO:0000313" key="11">
    <source>
        <dbReference type="Proteomes" id="UP000192356"/>
    </source>
</evidence>
<dbReference type="InterPro" id="IPR014891">
    <property type="entry name" value="DWNN_domain"/>
</dbReference>
<dbReference type="Gene3D" id="4.10.60.10">
    <property type="entry name" value="Zinc finger, CCHC-type"/>
    <property type="match status" value="1"/>
</dbReference>
<dbReference type="PROSITE" id="PS50158">
    <property type="entry name" value="ZF_CCHC"/>
    <property type="match status" value="1"/>
</dbReference>
<keyword evidence="5" id="KW-0539">Nucleus</keyword>
<dbReference type="Pfam" id="PF13696">
    <property type="entry name" value="zf-CCHC_2"/>
    <property type="match status" value="1"/>
</dbReference>
<dbReference type="PROSITE" id="PS51282">
    <property type="entry name" value="DWNN"/>
    <property type="match status" value="1"/>
</dbReference>
<dbReference type="VEuPathDB" id="MicrosporidiaDB:HERIO_1287"/>
<dbReference type="GO" id="GO:0061630">
    <property type="term" value="F:ubiquitin protein ligase activity"/>
    <property type="evidence" value="ECO:0007669"/>
    <property type="project" value="InterPro"/>
</dbReference>
<organism evidence="10 11">
    <name type="scientific">Hepatospora eriocheir</name>
    <dbReference type="NCBI Taxonomy" id="1081669"/>
    <lineage>
        <taxon>Eukaryota</taxon>
        <taxon>Fungi</taxon>
        <taxon>Fungi incertae sedis</taxon>
        <taxon>Microsporidia</taxon>
        <taxon>Hepatosporidae</taxon>
        <taxon>Hepatospora</taxon>
    </lineage>
</organism>